<organism evidence="1 2">
    <name type="scientific">Kinneretia aquatilis</name>
    <dbReference type="NCBI Taxonomy" id="2070761"/>
    <lineage>
        <taxon>Bacteria</taxon>
        <taxon>Pseudomonadati</taxon>
        <taxon>Pseudomonadota</taxon>
        <taxon>Betaproteobacteria</taxon>
        <taxon>Burkholderiales</taxon>
        <taxon>Sphaerotilaceae</taxon>
        <taxon>Roseateles</taxon>
    </lineage>
</organism>
<dbReference type="OrthoDB" id="9153162at2"/>
<dbReference type="Proteomes" id="UP000235916">
    <property type="component" value="Unassembled WGS sequence"/>
</dbReference>
<evidence type="ECO:0000313" key="2">
    <source>
        <dbReference type="Proteomes" id="UP000235916"/>
    </source>
</evidence>
<keyword evidence="2" id="KW-1185">Reference proteome</keyword>
<dbReference type="AlphaFoldDB" id="A0A2N8KY99"/>
<reference evidence="1 2" key="1">
    <citation type="submission" date="2018-01" db="EMBL/GenBank/DDBJ databases">
        <title>Draft genome sequence of Paucibacter aquatile CR182 isolated from freshwater of the Nakdong River.</title>
        <authorList>
            <person name="Choi A."/>
            <person name="Chung E.J."/>
        </authorList>
    </citation>
    <scope>NUCLEOTIDE SEQUENCE [LARGE SCALE GENOMIC DNA]</scope>
    <source>
        <strain evidence="1 2">CR182</strain>
    </source>
</reference>
<sequence length="237" mass="25141">MLRALLALLLILNGLFFSWTQGWLDGFVGIKASGDREPERLARQQNPERIELLSPSAAKALQQRACVELGPLEGDAALQAAQTVLANAGVPASEWQALHNEQAGVWAVATTRFPNKDLQGRKEEVLKKLKISYEPLSGVPAEMPALLLSRHASEKAAQLQIDRLGQRAVKGLQVLQLQAPINRHTLVFVQADGARRAQLKSLKSPALAAGFKSCTGAAASLAASAAASASSPTSGGR</sequence>
<name>A0A2N8KY99_9BURK</name>
<protein>
    <recommendedName>
        <fullName evidence="3">SPOR domain-containing protein</fullName>
    </recommendedName>
</protein>
<dbReference type="RefSeq" id="WP_102768355.1">
    <property type="nucleotide sequence ID" value="NZ_POSP01000003.1"/>
</dbReference>
<evidence type="ECO:0008006" key="3">
    <source>
        <dbReference type="Google" id="ProtNLM"/>
    </source>
</evidence>
<proteinExistence type="predicted"/>
<dbReference type="EMBL" id="POSP01000003">
    <property type="protein sequence ID" value="PND38436.1"/>
    <property type="molecule type" value="Genomic_DNA"/>
</dbReference>
<comment type="caution">
    <text evidence="1">The sequence shown here is derived from an EMBL/GenBank/DDBJ whole genome shotgun (WGS) entry which is preliminary data.</text>
</comment>
<evidence type="ECO:0000313" key="1">
    <source>
        <dbReference type="EMBL" id="PND38436.1"/>
    </source>
</evidence>
<accession>A0A2N8KY99</accession>
<gene>
    <name evidence="1" type="ORF">C1O66_13495</name>
</gene>